<feature type="domain" description="DUF7134" evidence="12">
    <location>
        <begin position="45"/>
        <end position="193"/>
    </location>
</feature>
<dbReference type="PANTHER" id="PTHR24421:SF10">
    <property type="entry name" value="NITRATE_NITRITE SENSOR PROTEIN NARQ"/>
    <property type="match status" value="1"/>
</dbReference>
<keyword evidence="10" id="KW-0812">Transmembrane</keyword>
<keyword evidence="7" id="KW-0067">ATP-binding</keyword>
<evidence type="ECO:0000256" key="7">
    <source>
        <dbReference type="ARBA" id="ARBA00022840"/>
    </source>
</evidence>
<dbReference type="GO" id="GO:0046983">
    <property type="term" value="F:protein dimerization activity"/>
    <property type="evidence" value="ECO:0007669"/>
    <property type="project" value="InterPro"/>
</dbReference>
<proteinExistence type="predicted"/>
<dbReference type="AlphaFoldDB" id="A0A8J3QUW0"/>
<dbReference type="InterPro" id="IPR055558">
    <property type="entry name" value="DUF7134"/>
</dbReference>
<evidence type="ECO:0000259" key="12">
    <source>
        <dbReference type="Pfam" id="PF23539"/>
    </source>
</evidence>
<keyword evidence="8" id="KW-0902">Two-component regulatory system</keyword>
<feature type="domain" description="Signal transduction histidine kinase subgroup 3 dimerisation and phosphoacceptor" evidence="11">
    <location>
        <begin position="221"/>
        <end position="285"/>
    </location>
</feature>
<dbReference type="GO" id="GO:0005524">
    <property type="term" value="F:ATP binding"/>
    <property type="evidence" value="ECO:0007669"/>
    <property type="project" value="UniProtKB-KW"/>
</dbReference>
<dbReference type="SUPFAM" id="SSF55874">
    <property type="entry name" value="ATPase domain of HSP90 chaperone/DNA topoisomerase II/histidine kinase"/>
    <property type="match status" value="1"/>
</dbReference>
<keyword evidence="10" id="KW-0472">Membrane</keyword>
<dbReference type="InterPro" id="IPR050482">
    <property type="entry name" value="Sensor_HK_TwoCompSys"/>
</dbReference>
<evidence type="ECO:0000256" key="9">
    <source>
        <dbReference type="SAM" id="MobiDB-lite"/>
    </source>
</evidence>
<evidence type="ECO:0000313" key="13">
    <source>
        <dbReference type="EMBL" id="GIH16889.1"/>
    </source>
</evidence>
<evidence type="ECO:0000256" key="1">
    <source>
        <dbReference type="ARBA" id="ARBA00000085"/>
    </source>
</evidence>
<sequence length="463" mass="48916">MVSVAANQGNRAAGSRLSAPAGGGAAIVSSRQGHGVLHRVRRAAHRRPHADIAIAAILFAVVLLTAVAGPPQGREPLDATWVLAAVACAALTVRRRWPFPVLVVSSLTAEAYLAPQAGHDGVLLLAAPLIALYTVAEASARRRALLIGGLAVLALGGAHMLLKPTAWIGAENIALAALGGLAVAAGDAARNRRAYLAEVEDRVRRAEDDREREARRQVTDERLRIARDLHDVVGHQLALINVQAGVAAHVLDEQPDQVRQSLVHIRQASRTALEELRDTIGLLREFDEPDPPTRPTAGLAGLADLITSFRDSGLRIDDRVEGVVRRLPPATDLTAYRMIQESLTNVRKHAGAVTARLRLDYQPTVLRIVVDNDVNDAALARSADAARPAPASPDGTGHGIVGMRERVAALGGDLRAGPRPGGFQVCATLPLPALPLPTLPQPTLPQPTLPLPGRARPDPEGAS</sequence>
<dbReference type="Pfam" id="PF07730">
    <property type="entry name" value="HisKA_3"/>
    <property type="match status" value="1"/>
</dbReference>
<evidence type="ECO:0000313" key="14">
    <source>
        <dbReference type="Proteomes" id="UP000642748"/>
    </source>
</evidence>
<dbReference type="GO" id="GO:0000155">
    <property type="term" value="F:phosphorelay sensor kinase activity"/>
    <property type="evidence" value="ECO:0007669"/>
    <property type="project" value="InterPro"/>
</dbReference>
<dbReference type="Gene3D" id="3.30.565.10">
    <property type="entry name" value="Histidine kinase-like ATPase, C-terminal domain"/>
    <property type="match status" value="1"/>
</dbReference>
<keyword evidence="10" id="KW-1133">Transmembrane helix</keyword>
<feature type="transmembrane region" description="Helical" evidence="10">
    <location>
        <begin position="167"/>
        <end position="186"/>
    </location>
</feature>
<evidence type="ECO:0000256" key="3">
    <source>
        <dbReference type="ARBA" id="ARBA00022553"/>
    </source>
</evidence>
<dbReference type="InterPro" id="IPR036890">
    <property type="entry name" value="HATPase_C_sf"/>
</dbReference>
<evidence type="ECO:0000256" key="5">
    <source>
        <dbReference type="ARBA" id="ARBA00022741"/>
    </source>
</evidence>
<feature type="region of interest" description="Disordered" evidence="9">
    <location>
        <begin position="437"/>
        <end position="463"/>
    </location>
</feature>
<evidence type="ECO:0000259" key="11">
    <source>
        <dbReference type="Pfam" id="PF07730"/>
    </source>
</evidence>
<evidence type="ECO:0000256" key="10">
    <source>
        <dbReference type="SAM" id="Phobius"/>
    </source>
</evidence>
<gene>
    <name evidence="13" type="ORF">Raf01_50610</name>
</gene>
<name>A0A8J3QUW0_9ACTN</name>
<dbReference type="GO" id="GO:0016020">
    <property type="term" value="C:membrane"/>
    <property type="evidence" value="ECO:0007669"/>
    <property type="project" value="InterPro"/>
</dbReference>
<dbReference type="InterPro" id="IPR011712">
    <property type="entry name" value="Sig_transdc_His_kin_sub3_dim/P"/>
</dbReference>
<keyword evidence="6 13" id="KW-0418">Kinase</keyword>
<keyword evidence="14" id="KW-1185">Reference proteome</keyword>
<feature type="compositionally biased region" description="Polar residues" evidence="9">
    <location>
        <begin position="1"/>
        <end position="10"/>
    </location>
</feature>
<evidence type="ECO:0000256" key="4">
    <source>
        <dbReference type="ARBA" id="ARBA00022679"/>
    </source>
</evidence>
<dbReference type="Pfam" id="PF23539">
    <property type="entry name" value="DUF7134"/>
    <property type="match status" value="1"/>
</dbReference>
<feature type="compositionally biased region" description="Low complexity" evidence="9">
    <location>
        <begin position="381"/>
        <end position="394"/>
    </location>
</feature>
<organism evidence="13 14">
    <name type="scientific">Rugosimonospora africana</name>
    <dbReference type="NCBI Taxonomy" id="556532"/>
    <lineage>
        <taxon>Bacteria</taxon>
        <taxon>Bacillati</taxon>
        <taxon>Actinomycetota</taxon>
        <taxon>Actinomycetes</taxon>
        <taxon>Micromonosporales</taxon>
        <taxon>Micromonosporaceae</taxon>
        <taxon>Rugosimonospora</taxon>
    </lineage>
</organism>
<protein>
    <recommendedName>
        <fullName evidence="2">histidine kinase</fullName>
        <ecNumber evidence="2">2.7.13.3</ecNumber>
    </recommendedName>
</protein>
<evidence type="ECO:0000256" key="8">
    <source>
        <dbReference type="ARBA" id="ARBA00023012"/>
    </source>
</evidence>
<dbReference type="CDD" id="cd16917">
    <property type="entry name" value="HATPase_UhpB-NarQ-NarX-like"/>
    <property type="match status" value="1"/>
</dbReference>
<feature type="region of interest" description="Disordered" evidence="9">
    <location>
        <begin position="381"/>
        <end position="400"/>
    </location>
</feature>
<feature type="compositionally biased region" description="Pro residues" evidence="9">
    <location>
        <begin position="437"/>
        <end position="450"/>
    </location>
</feature>
<evidence type="ECO:0000256" key="6">
    <source>
        <dbReference type="ARBA" id="ARBA00022777"/>
    </source>
</evidence>
<dbReference type="EC" id="2.7.13.3" evidence="2"/>
<dbReference type="Gene3D" id="1.20.5.1930">
    <property type="match status" value="1"/>
</dbReference>
<reference evidence="13" key="1">
    <citation type="submission" date="2021-01" db="EMBL/GenBank/DDBJ databases">
        <title>Whole genome shotgun sequence of Rugosimonospora africana NBRC 104875.</title>
        <authorList>
            <person name="Komaki H."/>
            <person name="Tamura T."/>
        </authorList>
    </citation>
    <scope>NUCLEOTIDE SEQUENCE</scope>
    <source>
        <strain evidence="13">NBRC 104875</strain>
    </source>
</reference>
<dbReference type="Proteomes" id="UP000642748">
    <property type="component" value="Unassembled WGS sequence"/>
</dbReference>
<evidence type="ECO:0000256" key="2">
    <source>
        <dbReference type="ARBA" id="ARBA00012438"/>
    </source>
</evidence>
<feature type="transmembrane region" description="Helical" evidence="10">
    <location>
        <begin position="143"/>
        <end position="161"/>
    </location>
</feature>
<keyword evidence="4" id="KW-0808">Transferase</keyword>
<feature type="transmembrane region" description="Helical" evidence="10">
    <location>
        <begin position="52"/>
        <end position="69"/>
    </location>
</feature>
<feature type="region of interest" description="Disordered" evidence="9">
    <location>
        <begin position="1"/>
        <end position="25"/>
    </location>
</feature>
<comment type="catalytic activity">
    <reaction evidence="1">
        <text>ATP + protein L-histidine = ADP + protein N-phospho-L-histidine.</text>
        <dbReference type="EC" id="2.7.13.3"/>
    </reaction>
</comment>
<dbReference type="PANTHER" id="PTHR24421">
    <property type="entry name" value="NITRATE/NITRITE SENSOR PROTEIN NARX-RELATED"/>
    <property type="match status" value="1"/>
</dbReference>
<dbReference type="EMBL" id="BONZ01000048">
    <property type="protein sequence ID" value="GIH16889.1"/>
    <property type="molecule type" value="Genomic_DNA"/>
</dbReference>
<comment type="caution">
    <text evidence="13">The sequence shown here is derived from an EMBL/GenBank/DDBJ whole genome shotgun (WGS) entry which is preliminary data.</text>
</comment>
<keyword evidence="5" id="KW-0547">Nucleotide-binding</keyword>
<keyword evidence="3" id="KW-0597">Phosphoprotein</keyword>
<feature type="transmembrane region" description="Helical" evidence="10">
    <location>
        <begin position="117"/>
        <end position="136"/>
    </location>
</feature>
<accession>A0A8J3QUW0</accession>